<comment type="caution">
    <text evidence="1">The sequence shown here is derived from an EMBL/GenBank/DDBJ whole genome shotgun (WGS) entry which is preliminary data.</text>
</comment>
<proteinExistence type="predicted"/>
<dbReference type="Proteomes" id="UP001328107">
    <property type="component" value="Unassembled WGS sequence"/>
</dbReference>
<dbReference type="EMBL" id="BTRK01000004">
    <property type="protein sequence ID" value="GMR44614.1"/>
    <property type="molecule type" value="Genomic_DNA"/>
</dbReference>
<accession>A0AAN5CHT6</accession>
<reference evidence="2" key="1">
    <citation type="submission" date="2022-10" db="EMBL/GenBank/DDBJ databases">
        <title>Genome assembly of Pristionchus species.</title>
        <authorList>
            <person name="Yoshida K."/>
            <person name="Sommer R.J."/>
        </authorList>
    </citation>
    <scope>NUCLEOTIDE SEQUENCE [LARGE SCALE GENOMIC DNA]</scope>
    <source>
        <strain evidence="2">RS5460</strain>
    </source>
</reference>
<feature type="non-terminal residue" evidence="1">
    <location>
        <position position="1"/>
    </location>
</feature>
<name>A0AAN5CHT6_9BILA</name>
<protein>
    <submittedName>
        <fullName evidence="1">Uncharacterized protein</fullName>
    </submittedName>
</protein>
<evidence type="ECO:0000313" key="1">
    <source>
        <dbReference type="EMBL" id="GMR44614.1"/>
    </source>
</evidence>
<sequence length="161" mass="18100">NGNGQNGKRTPFAGDSSERLLAIIDNHQVQDLMITVEAVAAADPVQVLIDLSAVVRTLHVLQRQLPGLAIGSRFFFGMYDFDWEDTILDMLASKLDKLFIENSCSPDFIGINSAQSLRTRLMQGSKEIWFGVDCIIRHKNRRKAIIRICHPSRKDESSPFL</sequence>
<keyword evidence="2" id="KW-1185">Reference proteome</keyword>
<gene>
    <name evidence="1" type="ORF">PMAYCL1PPCAC_14809</name>
</gene>
<dbReference type="AlphaFoldDB" id="A0AAN5CHT6"/>
<organism evidence="1 2">
    <name type="scientific">Pristionchus mayeri</name>
    <dbReference type="NCBI Taxonomy" id="1317129"/>
    <lineage>
        <taxon>Eukaryota</taxon>
        <taxon>Metazoa</taxon>
        <taxon>Ecdysozoa</taxon>
        <taxon>Nematoda</taxon>
        <taxon>Chromadorea</taxon>
        <taxon>Rhabditida</taxon>
        <taxon>Rhabditina</taxon>
        <taxon>Diplogasteromorpha</taxon>
        <taxon>Diplogasteroidea</taxon>
        <taxon>Neodiplogasteridae</taxon>
        <taxon>Pristionchus</taxon>
    </lineage>
</organism>
<evidence type="ECO:0000313" key="2">
    <source>
        <dbReference type="Proteomes" id="UP001328107"/>
    </source>
</evidence>